<gene>
    <name evidence="2" type="ORF">DBRI1063_LOCUS5748</name>
</gene>
<dbReference type="AlphaFoldDB" id="A0A7S1YUZ4"/>
<sequence>MQVNQVPVMLGRRSLICGRRRRNLSPLLRLLPTVIILLFVIQNDLSLNTFHSFVASAYGADALVSRLQTAQCALQVTVGRIPGTAMPEDWAASGAKLGFELEVEFCNEPCNYELTKERLLLGSAASTKQGASRSGKSIKAVELLNEPTFVSSKGQETILVKDGAYGCDLMNFPSQQYGLRFCLDFPEGAKRNDVELPPERIFFMTSCWIADHVALDKAKKRHRELVELRQNLQDEINTAGAGGGILNKVFGLRQMTLLVEKKNSVEQQLVELERTYPLQVADMIQPPQELLEGPKGLFFVKNGVIAVKRHCGAMGTREQYHWVGTFSISEFFDDL</sequence>
<evidence type="ECO:0000313" key="2">
    <source>
        <dbReference type="EMBL" id="CAD9320066.1"/>
    </source>
</evidence>
<protein>
    <submittedName>
        <fullName evidence="2">Uncharacterized protein</fullName>
    </submittedName>
</protein>
<reference evidence="2" key="1">
    <citation type="submission" date="2021-01" db="EMBL/GenBank/DDBJ databases">
        <authorList>
            <person name="Corre E."/>
            <person name="Pelletier E."/>
            <person name="Niang G."/>
            <person name="Scheremetjew M."/>
            <person name="Finn R."/>
            <person name="Kale V."/>
            <person name="Holt S."/>
            <person name="Cochrane G."/>
            <person name="Meng A."/>
            <person name="Brown T."/>
            <person name="Cohen L."/>
        </authorList>
    </citation>
    <scope>NUCLEOTIDE SEQUENCE</scope>
    <source>
        <strain evidence="2">Pop2</strain>
    </source>
</reference>
<name>A0A7S1YUZ4_9STRA</name>
<proteinExistence type="predicted"/>
<keyword evidence="1" id="KW-0175">Coiled coil</keyword>
<dbReference type="EMBL" id="HBGN01008952">
    <property type="protein sequence ID" value="CAD9320066.1"/>
    <property type="molecule type" value="Transcribed_RNA"/>
</dbReference>
<accession>A0A7S1YUZ4</accession>
<feature type="coiled-coil region" evidence="1">
    <location>
        <begin position="215"/>
        <end position="275"/>
    </location>
</feature>
<evidence type="ECO:0000256" key="1">
    <source>
        <dbReference type="SAM" id="Coils"/>
    </source>
</evidence>
<organism evidence="2">
    <name type="scientific">Ditylum brightwellii</name>
    <dbReference type="NCBI Taxonomy" id="49249"/>
    <lineage>
        <taxon>Eukaryota</taxon>
        <taxon>Sar</taxon>
        <taxon>Stramenopiles</taxon>
        <taxon>Ochrophyta</taxon>
        <taxon>Bacillariophyta</taxon>
        <taxon>Mediophyceae</taxon>
        <taxon>Lithodesmiophycidae</taxon>
        <taxon>Lithodesmiales</taxon>
        <taxon>Lithodesmiaceae</taxon>
        <taxon>Ditylum</taxon>
    </lineage>
</organism>